<feature type="region of interest" description="Disordered" evidence="3">
    <location>
        <begin position="65"/>
        <end position="155"/>
    </location>
</feature>
<keyword evidence="8" id="KW-1185">Reference proteome</keyword>
<dbReference type="GeneID" id="54484984"/>
<dbReference type="SUPFAM" id="SSF50044">
    <property type="entry name" value="SH3-domain"/>
    <property type="match status" value="1"/>
</dbReference>
<evidence type="ECO:0000256" key="3">
    <source>
        <dbReference type="SAM" id="MobiDB-lite"/>
    </source>
</evidence>
<dbReference type="InterPro" id="IPR001452">
    <property type="entry name" value="SH3_domain"/>
</dbReference>
<proteinExistence type="predicted"/>
<dbReference type="SUPFAM" id="SSF50729">
    <property type="entry name" value="PH domain-like"/>
    <property type="match status" value="1"/>
</dbReference>
<dbReference type="FunFam" id="1.10.150.50:FF:000082">
    <property type="entry name" value="Polarized growth protein boi2"/>
    <property type="match status" value="1"/>
</dbReference>
<accession>A0A6A6W739</accession>
<feature type="region of interest" description="Disordered" evidence="3">
    <location>
        <begin position="577"/>
        <end position="641"/>
    </location>
</feature>
<feature type="compositionally biased region" description="Polar residues" evidence="3">
    <location>
        <begin position="668"/>
        <end position="677"/>
    </location>
</feature>
<organism evidence="7 8">
    <name type="scientific">Pseudovirgaria hyperparasitica</name>
    <dbReference type="NCBI Taxonomy" id="470096"/>
    <lineage>
        <taxon>Eukaryota</taxon>
        <taxon>Fungi</taxon>
        <taxon>Dikarya</taxon>
        <taxon>Ascomycota</taxon>
        <taxon>Pezizomycotina</taxon>
        <taxon>Dothideomycetes</taxon>
        <taxon>Dothideomycetes incertae sedis</taxon>
        <taxon>Acrospermales</taxon>
        <taxon>Acrospermaceae</taxon>
        <taxon>Pseudovirgaria</taxon>
    </lineage>
</organism>
<dbReference type="Proteomes" id="UP000799437">
    <property type="component" value="Unassembled WGS sequence"/>
</dbReference>
<feature type="domain" description="SH3" evidence="4">
    <location>
        <begin position="9"/>
        <end position="73"/>
    </location>
</feature>
<feature type="region of interest" description="Disordered" evidence="3">
    <location>
        <begin position="927"/>
        <end position="947"/>
    </location>
</feature>
<dbReference type="InterPro" id="IPR001660">
    <property type="entry name" value="SAM"/>
</dbReference>
<feature type="compositionally biased region" description="Polar residues" evidence="3">
    <location>
        <begin position="144"/>
        <end position="153"/>
    </location>
</feature>
<dbReference type="Pfam" id="PF07647">
    <property type="entry name" value="SAM_2"/>
    <property type="match status" value="1"/>
</dbReference>
<name>A0A6A6W739_9PEZI</name>
<feature type="compositionally biased region" description="Basic and acidic residues" evidence="3">
    <location>
        <begin position="540"/>
        <end position="551"/>
    </location>
</feature>
<feature type="compositionally biased region" description="Low complexity" evidence="3">
    <location>
        <begin position="688"/>
        <end position="701"/>
    </location>
</feature>
<feature type="compositionally biased region" description="Polar residues" evidence="3">
    <location>
        <begin position="205"/>
        <end position="214"/>
    </location>
</feature>
<evidence type="ECO:0000256" key="2">
    <source>
        <dbReference type="PROSITE-ProRule" id="PRU00192"/>
    </source>
</evidence>
<feature type="compositionally biased region" description="Polar residues" evidence="3">
    <location>
        <begin position="109"/>
        <end position="118"/>
    </location>
</feature>
<feature type="region of interest" description="Disordered" evidence="3">
    <location>
        <begin position="663"/>
        <end position="731"/>
    </location>
</feature>
<dbReference type="EMBL" id="ML996571">
    <property type="protein sequence ID" value="KAF2758698.1"/>
    <property type="molecule type" value="Genomic_DNA"/>
</dbReference>
<evidence type="ECO:0008006" key="9">
    <source>
        <dbReference type="Google" id="ProtNLM"/>
    </source>
</evidence>
<dbReference type="PANTHER" id="PTHR12092">
    <property type="entry name" value="PLECKSTRIN"/>
    <property type="match status" value="1"/>
</dbReference>
<keyword evidence="1 2" id="KW-0728">SH3 domain</keyword>
<dbReference type="InterPro" id="IPR037370">
    <property type="entry name" value="Pleckstrin"/>
</dbReference>
<dbReference type="Pfam" id="PF14604">
    <property type="entry name" value="SH3_9"/>
    <property type="match status" value="1"/>
</dbReference>
<gene>
    <name evidence="7" type="ORF">EJ05DRAFT_476009</name>
</gene>
<feature type="region of interest" description="Disordered" evidence="3">
    <location>
        <begin position="968"/>
        <end position="1029"/>
    </location>
</feature>
<dbReference type="PROSITE" id="PS50002">
    <property type="entry name" value="SH3"/>
    <property type="match status" value="1"/>
</dbReference>
<dbReference type="InterPro" id="IPR036028">
    <property type="entry name" value="SH3-like_dom_sf"/>
</dbReference>
<feature type="region of interest" description="Disordered" evidence="3">
    <location>
        <begin position="509"/>
        <end position="562"/>
    </location>
</feature>
<dbReference type="CDD" id="cd09535">
    <property type="entry name" value="SAM_BOI-like_fungal"/>
    <property type="match status" value="1"/>
</dbReference>
<dbReference type="PROSITE" id="PS50105">
    <property type="entry name" value="SAM_DOMAIN"/>
    <property type="match status" value="1"/>
</dbReference>
<evidence type="ECO:0000259" key="4">
    <source>
        <dbReference type="PROSITE" id="PS50002"/>
    </source>
</evidence>
<dbReference type="InterPro" id="IPR011993">
    <property type="entry name" value="PH-like_dom_sf"/>
</dbReference>
<dbReference type="Pfam" id="PF00169">
    <property type="entry name" value="PH"/>
    <property type="match status" value="1"/>
</dbReference>
<feature type="compositionally biased region" description="Low complexity" evidence="3">
    <location>
        <begin position="124"/>
        <end position="143"/>
    </location>
</feature>
<dbReference type="GO" id="GO:0005886">
    <property type="term" value="C:plasma membrane"/>
    <property type="evidence" value="ECO:0007669"/>
    <property type="project" value="TreeGrafter"/>
</dbReference>
<feature type="domain" description="SAM" evidence="6">
    <location>
        <begin position="244"/>
        <end position="310"/>
    </location>
</feature>
<feature type="compositionally biased region" description="Polar residues" evidence="3">
    <location>
        <begin position="577"/>
        <end position="589"/>
    </location>
</feature>
<evidence type="ECO:0000313" key="7">
    <source>
        <dbReference type="EMBL" id="KAF2758698.1"/>
    </source>
</evidence>
<feature type="compositionally biased region" description="Basic and acidic residues" evidence="3">
    <location>
        <begin position="968"/>
        <end position="977"/>
    </location>
</feature>
<dbReference type="GO" id="GO:0030036">
    <property type="term" value="P:actin cytoskeleton organization"/>
    <property type="evidence" value="ECO:0007669"/>
    <property type="project" value="TreeGrafter"/>
</dbReference>
<dbReference type="SUPFAM" id="SSF47769">
    <property type="entry name" value="SAM/Pointed domain"/>
    <property type="match status" value="1"/>
</dbReference>
<dbReference type="InterPro" id="IPR001849">
    <property type="entry name" value="PH_domain"/>
</dbReference>
<feature type="compositionally biased region" description="Basic and acidic residues" evidence="3">
    <location>
        <begin position="443"/>
        <end position="452"/>
    </location>
</feature>
<feature type="compositionally biased region" description="Basic and acidic residues" evidence="3">
    <location>
        <begin position="1003"/>
        <end position="1021"/>
    </location>
</feature>
<feature type="region of interest" description="Disordered" evidence="3">
    <location>
        <begin position="190"/>
        <end position="214"/>
    </location>
</feature>
<dbReference type="PANTHER" id="PTHR12092:SF16">
    <property type="entry name" value="PH DOMAIN-CONTAINING PROTEIN"/>
    <property type="match status" value="1"/>
</dbReference>
<dbReference type="Gene3D" id="2.30.30.40">
    <property type="entry name" value="SH3 Domains"/>
    <property type="match status" value="1"/>
</dbReference>
<evidence type="ECO:0000313" key="8">
    <source>
        <dbReference type="Proteomes" id="UP000799437"/>
    </source>
</evidence>
<reference evidence="7" key="1">
    <citation type="journal article" date="2020" name="Stud. Mycol.">
        <title>101 Dothideomycetes genomes: a test case for predicting lifestyles and emergence of pathogens.</title>
        <authorList>
            <person name="Haridas S."/>
            <person name="Albert R."/>
            <person name="Binder M."/>
            <person name="Bloem J."/>
            <person name="Labutti K."/>
            <person name="Salamov A."/>
            <person name="Andreopoulos B."/>
            <person name="Baker S."/>
            <person name="Barry K."/>
            <person name="Bills G."/>
            <person name="Bluhm B."/>
            <person name="Cannon C."/>
            <person name="Castanera R."/>
            <person name="Culley D."/>
            <person name="Daum C."/>
            <person name="Ezra D."/>
            <person name="Gonzalez J."/>
            <person name="Henrissat B."/>
            <person name="Kuo A."/>
            <person name="Liang C."/>
            <person name="Lipzen A."/>
            <person name="Lutzoni F."/>
            <person name="Magnuson J."/>
            <person name="Mondo S."/>
            <person name="Nolan M."/>
            <person name="Ohm R."/>
            <person name="Pangilinan J."/>
            <person name="Park H.-J."/>
            <person name="Ramirez L."/>
            <person name="Alfaro M."/>
            <person name="Sun H."/>
            <person name="Tritt A."/>
            <person name="Yoshinaga Y."/>
            <person name="Zwiers L.-H."/>
            <person name="Turgeon B."/>
            <person name="Goodwin S."/>
            <person name="Spatafora J."/>
            <person name="Crous P."/>
            <person name="Grigoriev I."/>
        </authorList>
    </citation>
    <scope>NUCLEOTIDE SEQUENCE</scope>
    <source>
        <strain evidence="7">CBS 121739</strain>
    </source>
</reference>
<feature type="compositionally biased region" description="Polar residues" evidence="3">
    <location>
        <begin position="315"/>
        <end position="335"/>
    </location>
</feature>
<dbReference type="OrthoDB" id="73680at2759"/>
<feature type="region of interest" description="Disordered" evidence="3">
    <location>
        <begin position="311"/>
        <end position="464"/>
    </location>
</feature>
<dbReference type="SMART" id="SM00454">
    <property type="entry name" value="SAM"/>
    <property type="match status" value="1"/>
</dbReference>
<feature type="compositionally biased region" description="Polar residues" evidence="3">
    <location>
        <begin position="352"/>
        <end position="386"/>
    </location>
</feature>
<dbReference type="SMART" id="SM00233">
    <property type="entry name" value="PH"/>
    <property type="match status" value="1"/>
</dbReference>
<sequence length="1029" mass="110963">MSRKNEHVRPGETLQVIHAFVARSPDELSLSRGDRVELIEKDDDFGDGWYLGKHLQNGKTGLFPEVYTQPAPKPTLSSRPAPKTPISEPVTPALPSQATKIDSVRTGDYSMNDSNNIQEENDVPTNTAASSSTLSTPAPLQTSAPNGSNSRSNVGPAVQRSIGMALSGDVGSPVMNETLSVIDEHITDLNTPRQSVAGHDRRAANNDSGSEYSSHLDQRISYIHGEETDEEESTFHTETEVLTWDPQRVAEYLEDAGVAKKHCDVFREQEINGEALLGMDQPTIFLKEFDLGPVGPRLRTWMKIKALQQEVKSAGTVSRGPSQYMTDDTSSNRSASMGAVLPRIPSLGQVPGSHTPTRQTTRSSLPTSSRHNNTQSSASGVNTRESTPPLAPAGSGHAHRPSAASVRSLNHNRRHSAIESAPSPLLDDTEGIEALGAARSSHRKEPSFDRDWTMGGGPKSAESIRPASSIFHSHSQSAASANITGAAPVEQNRSNSNLSVAEVDRGYFSGNELDNRKSMRNVLRKRDNPSHSRQTSYRSESSKRVTDYVDHRHSRVASADSPASSMSAAALAYYGQSHRNSGNKRNNTVPLLETAKPLTTKDSPTVTKLDYSGNHSIDAVANSPKDSSSMGRASPSPATSSSFFKKKRIVGLRAISDAITGGEKASYAPSTDSTLVASSPIKDSPLQSPTRTGSTTPTTTTKSFDMSDPEKAKRTTTGSSSSAPSFAAKRRNKKITSAYTRGLEQKSPTEQMEGCDYSGWMKKKSSSMMTTWKPRLFVLRGRRLSYYYSEFDTEEKGLIDISSHRVLPANEEKLTGIHATVTRAMASPSSPNNATITTSAQADAAKAVAIVDDNPGAFIFKLVPPRNGMSRGVNFTKPTVHYFAVDNIVQGRLWMAALMKATIDKDPEAQVLSTYKDKTISLAKAMKRRERPPALMGSDDESDAGTEVDVKPVDKGLAIIGLVSEKADSGVGDDKSLPKVSSEMGASAELVATPLEEAPPPPIKDEQHAEKAEAAVEEHHRLSIAQAPE</sequence>
<evidence type="ECO:0000259" key="5">
    <source>
        <dbReference type="PROSITE" id="PS50003"/>
    </source>
</evidence>
<dbReference type="InterPro" id="IPR013761">
    <property type="entry name" value="SAM/pointed_sf"/>
</dbReference>
<protein>
    <recommendedName>
        <fullName evidence="9">Polarized growth protein Boi2</fullName>
    </recommendedName>
</protein>
<dbReference type="Gene3D" id="2.30.29.30">
    <property type="entry name" value="Pleckstrin-homology domain (PH domain)/Phosphotyrosine-binding domain (PTB)"/>
    <property type="match status" value="1"/>
</dbReference>
<feature type="domain" description="PH" evidence="5">
    <location>
        <begin position="754"/>
        <end position="903"/>
    </location>
</feature>
<dbReference type="Gene3D" id="1.10.150.50">
    <property type="entry name" value="Transcription Factor, Ets-1"/>
    <property type="match status" value="1"/>
</dbReference>
<dbReference type="PROSITE" id="PS50003">
    <property type="entry name" value="PH_DOMAIN"/>
    <property type="match status" value="1"/>
</dbReference>
<dbReference type="SMART" id="SM00326">
    <property type="entry name" value="SH3"/>
    <property type="match status" value="1"/>
</dbReference>
<evidence type="ECO:0000259" key="6">
    <source>
        <dbReference type="PROSITE" id="PS50105"/>
    </source>
</evidence>
<evidence type="ECO:0000256" key="1">
    <source>
        <dbReference type="ARBA" id="ARBA00022443"/>
    </source>
</evidence>
<feature type="compositionally biased region" description="Polar residues" evidence="3">
    <location>
        <begin position="715"/>
        <end position="724"/>
    </location>
</feature>
<dbReference type="AlphaFoldDB" id="A0A6A6W739"/>
<dbReference type="RefSeq" id="XP_033601149.1">
    <property type="nucleotide sequence ID" value="XM_033743930.1"/>
</dbReference>